<keyword evidence="4 7" id="KW-0472">Membrane</keyword>
<feature type="transmembrane region" description="Helical" evidence="7">
    <location>
        <begin position="244"/>
        <end position="266"/>
    </location>
</feature>
<dbReference type="GO" id="GO:0016020">
    <property type="term" value="C:membrane"/>
    <property type="evidence" value="ECO:0007669"/>
    <property type="project" value="UniProtKB-SubCell"/>
</dbReference>
<evidence type="ECO:0000313" key="10">
    <source>
        <dbReference type="Proteomes" id="UP001166286"/>
    </source>
</evidence>
<feature type="transmembrane region" description="Helical" evidence="7">
    <location>
        <begin position="206"/>
        <end position="232"/>
    </location>
</feature>
<evidence type="ECO:0000256" key="3">
    <source>
        <dbReference type="ARBA" id="ARBA00022989"/>
    </source>
</evidence>
<dbReference type="AlphaFoldDB" id="A0AA39R9E3"/>
<dbReference type="InterPro" id="IPR052337">
    <property type="entry name" value="SAT4-like"/>
</dbReference>
<comment type="caution">
    <text evidence="9">The sequence shown here is derived from an EMBL/GenBank/DDBJ whole genome shotgun (WGS) entry which is preliminary data.</text>
</comment>
<evidence type="ECO:0000259" key="8">
    <source>
        <dbReference type="Pfam" id="PF20684"/>
    </source>
</evidence>
<feature type="transmembrane region" description="Helical" evidence="7">
    <location>
        <begin position="126"/>
        <end position="151"/>
    </location>
</feature>
<dbReference type="InterPro" id="IPR049326">
    <property type="entry name" value="Rhodopsin_dom_fungi"/>
</dbReference>
<evidence type="ECO:0000256" key="4">
    <source>
        <dbReference type="ARBA" id="ARBA00023136"/>
    </source>
</evidence>
<evidence type="ECO:0000256" key="6">
    <source>
        <dbReference type="SAM" id="MobiDB-lite"/>
    </source>
</evidence>
<evidence type="ECO:0000256" key="7">
    <source>
        <dbReference type="SAM" id="Phobius"/>
    </source>
</evidence>
<evidence type="ECO:0000313" key="9">
    <source>
        <dbReference type="EMBL" id="KAK0517263.1"/>
    </source>
</evidence>
<accession>A0AA39R9E3</accession>
<dbReference type="PANTHER" id="PTHR33048">
    <property type="entry name" value="PTH11-LIKE INTEGRAL MEMBRANE PROTEIN (AFU_ORTHOLOGUE AFUA_5G11245)"/>
    <property type="match status" value="1"/>
</dbReference>
<evidence type="ECO:0000256" key="5">
    <source>
        <dbReference type="ARBA" id="ARBA00038359"/>
    </source>
</evidence>
<feature type="region of interest" description="Disordered" evidence="6">
    <location>
        <begin position="282"/>
        <end position="328"/>
    </location>
</feature>
<feature type="transmembrane region" description="Helical" evidence="7">
    <location>
        <begin position="171"/>
        <end position="194"/>
    </location>
</feature>
<dbReference type="Proteomes" id="UP001166286">
    <property type="component" value="Unassembled WGS sequence"/>
</dbReference>
<feature type="transmembrane region" description="Helical" evidence="7">
    <location>
        <begin position="50"/>
        <end position="75"/>
    </location>
</feature>
<evidence type="ECO:0000256" key="1">
    <source>
        <dbReference type="ARBA" id="ARBA00004141"/>
    </source>
</evidence>
<keyword evidence="3 7" id="KW-1133">Transmembrane helix</keyword>
<sequence length="328" mass="36016">MASLTPSEISDDRSANVIAAVTTCLCLATIAVALRVLARRMMKTPLGADDWMIFTALFFNAVYATSTLVLVRFGLGRHQITLEHPVSLAKSEISTEVLYNPAMITVKFSILLLYHRIFPIPKFKLVLWAVATFTFCYTVAGTCVVIFQCVPVRSDWDPSVKPHCVNLDAELITIGVLNSLTDFFILALPIPLLWRLHSSLAHKIQLGGMFSLGGFVCITSIVRVIAVSSISLTDGSWVNTYPAIWAYVETSIAVVSACLPTLRPIYKYALYGKKGLSQLPTSGDSNRPELTKSISPWSKGQVAKEKEFSRLDSGNEVTRSEEGMSESV</sequence>
<feature type="domain" description="Rhodopsin" evidence="8">
    <location>
        <begin position="34"/>
        <end position="267"/>
    </location>
</feature>
<comment type="similarity">
    <text evidence="5">Belongs to the SAT4 family.</text>
</comment>
<dbReference type="EMBL" id="JAFEKC020000001">
    <property type="protein sequence ID" value="KAK0517263.1"/>
    <property type="molecule type" value="Genomic_DNA"/>
</dbReference>
<dbReference type="PANTHER" id="PTHR33048:SF47">
    <property type="entry name" value="INTEGRAL MEMBRANE PROTEIN-RELATED"/>
    <property type="match status" value="1"/>
</dbReference>
<evidence type="ECO:0000256" key="2">
    <source>
        <dbReference type="ARBA" id="ARBA00022692"/>
    </source>
</evidence>
<keyword evidence="2 7" id="KW-0812">Transmembrane</keyword>
<organism evidence="9 10">
    <name type="scientific">Cladonia borealis</name>
    <dbReference type="NCBI Taxonomy" id="184061"/>
    <lineage>
        <taxon>Eukaryota</taxon>
        <taxon>Fungi</taxon>
        <taxon>Dikarya</taxon>
        <taxon>Ascomycota</taxon>
        <taxon>Pezizomycotina</taxon>
        <taxon>Lecanoromycetes</taxon>
        <taxon>OSLEUM clade</taxon>
        <taxon>Lecanoromycetidae</taxon>
        <taxon>Lecanorales</taxon>
        <taxon>Lecanorineae</taxon>
        <taxon>Cladoniaceae</taxon>
        <taxon>Cladonia</taxon>
    </lineage>
</organism>
<feature type="transmembrane region" description="Helical" evidence="7">
    <location>
        <begin position="97"/>
        <end position="114"/>
    </location>
</feature>
<reference evidence="9" key="1">
    <citation type="submission" date="2023-03" db="EMBL/GenBank/DDBJ databases">
        <title>Complete genome of Cladonia borealis.</title>
        <authorList>
            <person name="Park H."/>
        </authorList>
    </citation>
    <scope>NUCLEOTIDE SEQUENCE</scope>
    <source>
        <strain evidence="9">ANT050790</strain>
    </source>
</reference>
<gene>
    <name evidence="9" type="ORF">JMJ35_000418</name>
</gene>
<proteinExistence type="inferred from homology"/>
<comment type="subcellular location">
    <subcellularLocation>
        <location evidence="1">Membrane</location>
        <topology evidence="1">Multi-pass membrane protein</topology>
    </subcellularLocation>
</comment>
<name>A0AA39R9E3_9LECA</name>
<protein>
    <recommendedName>
        <fullName evidence="8">Rhodopsin domain-containing protein</fullName>
    </recommendedName>
</protein>
<feature type="transmembrane region" description="Helical" evidence="7">
    <location>
        <begin position="17"/>
        <end position="38"/>
    </location>
</feature>
<keyword evidence="10" id="KW-1185">Reference proteome</keyword>
<dbReference type="Pfam" id="PF20684">
    <property type="entry name" value="Fung_rhodopsin"/>
    <property type="match status" value="1"/>
</dbReference>